<comment type="caution">
    <text evidence="2">The sequence shown here is derived from an EMBL/GenBank/DDBJ whole genome shotgun (WGS) entry which is preliminary data.</text>
</comment>
<accession>A0A6I0V9G9</accession>
<dbReference type="AlphaFoldDB" id="A0A6I0V9G9"/>
<name>A0A6I0V9G9_BIFAD</name>
<organism evidence="2 3">
    <name type="scientific">Bifidobacterium adolescentis</name>
    <dbReference type="NCBI Taxonomy" id="1680"/>
    <lineage>
        <taxon>Bacteria</taxon>
        <taxon>Bacillati</taxon>
        <taxon>Actinomycetota</taxon>
        <taxon>Actinomycetes</taxon>
        <taxon>Bifidobacteriales</taxon>
        <taxon>Bifidobacteriaceae</taxon>
        <taxon>Bifidobacterium</taxon>
    </lineage>
</organism>
<reference evidence="2 3" key="1">
    <citation type="journal article" date="2019" name="Nat. Med.">
        <title>A library of human gut bacterial isolates paired with longitudinal multiomics data enables mechanistic microbiome research.</title>
        <authorList>
            <person name="Poyet M."/>
            <person name="Groussin M."/>
            <person name="Gibbons S.M."/>
            <person name="Avila-Pacheco J."/>
            <person name="Jiang X."/>
            <person name="Kearney S.M."/>
            <person name="Perrotta A.R."/>
            <person name="Berdy B."/>
            <person name="Zhao S."/>
            <person name="Lieberman T.D."/>
            <person name="Swanson P.K."/>
            <person name="Smith M."/>
            <person name="Roesemann S."/>
            <person name="Alexander J.E."/>
            <person name="Rich S.A."/>
            <person name="Livny J."/>
            <person name="Vlamakis H."/>
            <person name="Clish C."/>
            <person name="Bullock K."/>
            <person name="Deik A."/>
            <person name="Scott J."/>
            <person name="Pierce K.A."/>
            <person name="Xavier R.J."/>
            <person name="Alm E.J."/>
        </authorList>
    </citation>
    <scope>NUCLEOTIDE SEQUENCE [LARGE SCALE GENOMIC DNA]</scope>
    <source>
        <strain evidence="2 3">BIOML-A26</strain>
    </source>
</reference>
<protein>
    <submittedName>
        <fullName evidence="2">Uncharacterized protein</fullName>
    </submittedName>
</protein>
<dbReference type="Proteomes" id="UP000470926">
    <property type="component" value="Unassembled WGS sequence"/>
</dbReference>
<evidence type="ECO:0000313" key="3">
    <source>
        <dbReference type="Proteomes" id="UP000470926"/>
    </source>
</evidence>
<evidence type="ECO:0000256" key="1">
    <source>
        <dbReference type="SAM" id="MobiDB-lite"/>
    </source>
</evidence>
<gene>
    <name evidence="2" type="ORF">GA542_10105</name>
</gene>
<evidence type="ECO:0000313" key="2">
    <source>
        <dbReference type="EMBL" id="KAB6028202.1"/>
    </source>
</evidence>
<sequence>MAIDSKGNNHQPKGMPDAGRFAPKAGAGDDNDLWYKPRYLVGAGGTAWGGRYVPKAGAGDGDMAAFRRSMTVEPSVMGDRDYGEAAVEGDLGRDDTRMELPGCMAVGKGWTLDPLSVSAANNQCRFTDDEGGMLETQDDDWFDPNLGDCSSRRAKYTSPQGDTAVAYDMKVETEGRADISAYTPDDLKQAVSTAKHRLRERTDLEPERVEVELGEKPGAPMRVRAKYPLLELPTGFRPFKEQRIRYENLRRREMGNDWIEVEP</sequence>
<proteinExistence type="predicted"/>
<feature type="region of interest" description="Disordered" evidence="1">
    <location>
        <begin position="1"/>
        <end position="32"/>
    </location>
</feature>
<dbReference type="EMBL" id="WDFR01000010">
    <property type="protein sequence ID" value="KAB6028202.1"/>
    <property type="molecule type" value="Genomic_DNA"/>
</dbReference>
<feature type="compositionally biased region" description="Polar residues" evidence="1">
    <location>
        <begin position="1"/>
        <end position="11"/>
    </location>
</feature>